<keyword evidence="3" id="KW-1185">Reference proteome</keyword>
<dbReference type="STRING" id="538381.GCA_001696535_03127"/>
<sequence>MGTVLNFHCGYRSGRLARRTLPRGRHVSAEIVIFPGVRIERHDDVQALDLGARIGRKQDSLEHPGLDRDPGKAH</sequence>
<evidence type="ECO:0000313" key="3">
    <source>
        <dbReference type="Proteomes" id="UP000219331"/>
    </source>
</evidence>
<dbReference type="RefSeq" id="WP_101760150.1">
    <property type="nucleotide sequence ID" value="NZ_JAJGNR010000006.1"/>
</dbReference>
<dbReference type="OrthoDB" id="8454255at2"/>
<evidence type="ECO:0000256" key="1">
    <source>
        <dbReference type="SAM" id="MobiDB-lite"/>
    </source>
</evidence>
<proteinExistence type="predicted"/>
<dbReference type="AlphaFoldDB" id="A0A285RTI6"/>
<dbReference type="EMBL" id="OBML01000002">
    <property type="protein sequence ID" value="SOB97085.1"/>
    <property type="molecule type" value="Genomic_DNA"/>
</dbReference>
<organism evidence="2 3">
    <name type="scientific">Stappia indica</name>
    <dbReference type="NCBI Taxonomy" id="538381"/>
    <lineage>
        <taxon>Bacteria</taxon>
        <taxon>Pseudomonadati</taxon>
        <taxon>Pseudomonadota</taxon>
        <taxon>Alphaproteobacteria</taxon>
        <taxon>Hyphomicrobiales</taxon>
        <taxon>Stappiaceae</taxon>
        <taxon>Stappia</taxon>
    </lineage>
</organism>
<accession>A0A285RTI6</accession>
<evidence type="ECO:0000313" key="2">
    <source>
        <dbReference type="EMBL" id="SOB97085.1"/>
    </source>
</evidence>
<feature type="region of interest" description="Disordered" evidence="1">
    <location>
        <begin position="54"/>
        <end position="74"/>
    </location>
</feature>
<dbReference type="Proteomes" id="UP000219331">
    <property type="component" value="Unassembled WGS sequence"/>
</dbReference>
<name>A0A285RTI6_9HYPH</name>
<gene>
    <name evidence="2" type="ORF">SAMN05421512_102394</name>
</gene>
<protein>
    <submittedName>
        <fullName evidence="2">Uncharacterized protein</fullName>
    </submittedName>
</protein>
<feature type="compositionally biased region" description="Basic and acidic residues" evidence="1">
    <location>
        <begin position="56"/>
        <end position="74"/>
    </location>
</feature>
<reference evidence="2 3" key="1">
    <citation type="submission" date="2017-08" db="EMBL/GenBank/DDBJ databases">
        <authorList>
            <person name="de Groot N.N."/>
        </authorList>
    </citation>
    <scope>NUCLEOTIDE SEQUENCE [LARGE SCALE GENOMIC DNA]</scope>
    <source>
        <strain evidence="2 3">USBA 352</strain>
    </source>
</reference>